<comment type="pathway">
    <text evidence="2">Carotenoid biosynthesis.</text>
</comment>
<evidence type="ECO:0000313" key="9">
    <source>
        <dbReference type="EMBL" id="GEA80511.1"/>
    </source>
</evidence>
<gene>
    <name evidence="9" type="ORF">CUD01_09550</name>
</gene>
<dbReference type="AlphaFoldDB" id="A0A4Y3K7J3"/>
<accession>A0A4Y3K7J3</accession>
<evidence type="ECO:0000256" key="6">
    <source>
        <dbReference type="ARBA" id="ARBA00023136"/>
    </source>
</evidence>
<dbReference type="GO" id="GO:0016872">
    <property type="term" value="F:intramolecular lyase activity"/>
    <property type="evidence" value="ECO:0007669"/>
    <property type="project" value="InterPro"/>
</dbReference>
<dbReference type="NCBIfam" id="TIGR03462">
    <property type="entry name" value="CarR_dom_SF"/>
    <property type="match status" value="1"/>
</dbReference>
<keyword evidence="4" id="KW-0125">Carotenoid biosynthesis</keyword>
<evidence type="ECO:0000256" key="5">
    <source>
        <dbReference type="ARBA" id="ARBA00022989"/>
    </source>
</evidence>
<dbReference type="InterPro" id="IPR017825">
    <property type="entry name" value="Lycopene_cyclase_dom"/>
</dbReference>
<dbReference type="EMBL" id="BJLP01000012">
    <property type="protein sequence ID" value="GEA80511.1"/>
    <property type="molecule type" value="Genomic_DNA"/>
</dbReference>
<evidence type="ECO:0000256" key="2">
    <source>
        <dbReference type="ARBA" id="ARBA00004829"/>
    </source>
</evidence>
<evidence type="ECO:0000313" key="10">
    <source>
        <dbReference type="Proteomes" id="UP000315842"/>
    </source>
</evidence>
<evidence type="ECO:0000256" key="3">
    <source>
        <dbReference type="ARBA" id="ARBA00022692"/>
    </source>
</evidence>
<sequence length="110" mass="11457">MTYAGLGVGVVVACAAVAAWAVATEPRRGRRPARLLAVLGLTAAALCLLTVVFDSLMIAADLFRYDEAALLGPRVGRAPVEDLAWPLAAALALPSLLALTTDRRTTEARA</sequence>
<keyword evidence="10" id="KW-1185">Reference proteome</keyword>
<dbReference type="GO" id="GO:0016020">
    <property type="term" value="C:membrane"/>
    <property type="evidence" value="ECO:0007669"/>
    <property type="project" value="UniProtKB-SubCell"/>
</dbReference>
<dbReference type="RefSeq" id="WP_141319183.1">
    <property type="nucleotide sequence ID" value="NZ_BJLP01000012.1"/>
</dbReference>
<feature type="transmembrane region" description="Helical" evidence="8">
    <location>
        <begin position="83"/>
        <end position="101"/>
    </location>
</feature>
<feature type="transmembrane region" description="Helical" evidence="8">
    <location>
        <begin position="35"/>
        <end position="63"/>
    </location>
</feature>
<proteinExistence type="predicted"/>
<keyword evidence="7" id="KW-0413">Isomerase</keyword>
<organism evidence="9 10">
    <name type="scientific">Cellulomonas uda</name>
    <dbReference type="NCBI Taxonomy" id="1714"/>
    <lineage>
        <taxon>Bacteria</taxon>
        <taxon>Bacillati</taxon>
        <taxon>Actinomycetota</taxon>
        <taxon>Actinomycetes</taxon>
        <taxon>Micrococcales</taxon>
        <taxon>Cellulomonadaceae</taxon>
        <taxon>Cellulomonas</taxon>
    </lineage>
</organism>
<feature type="transmembrane region" description="Helical" evidence="8">
    <location>
        <begin position="6"/>
        <end position="23"/>
    </location>
</feature>
<evidence type="ECO:0000256" key="1">
    <source>
        <dbReference type="ARBA" id="ARBA00004141"/>
    </source>
</evidence>
<evidence type="ECO:0000256" key="4">
    <source>
        <dbReference type="ARBA" id="ARBA00022746"/>
    </source>
</evidence>
<evidence type="ECO:0008006" key="11">
    <source>
        <dbReference type="Google" id="ProtNLM"/>
    </source>
</evidence>
<reference evidence="9 10" key="1">
    <citation type="submission" date="2019-06" db="EMBL/GenBank/DDBJ databases">
        <title>Whole genome shotgun sequence of Cellulomonas uda NBRC 3747.</title>
        <authorList>
            <person name="Hosoyama A."/>
            <person name="Uohara A."/>
            <person name="Ohji S."/>
            <person name="Ichikawa N."/>
        </authorList>
    </citation>
    <scope>NUCLEOTIDE SEQUENCE [LARGE SCALE GENOMIC DNA]</scope>
    <source>
        <strain evidence="9 10">NBRC 3747</strain>
    </source>
</reference>
<protein>
    <recommendedName>
        <fullName evidence="11">Lycopene cyclase domain-containing protein</fullName>
    </recommendedName>
</protein>
<keyword evidence="3 8" id="KW-0812">Transmembrane</keyword>
<dbReference type="Proteomes" id="UP000315842">
    <property type="component" value="Unassembled WGS sequence"/>
</dbReference>
<dbReference type="GO" id="GO:0016117">
    <property type="term" value="P:carotenoid biosynthetic process"/>
    <property type="evidence" value="ECO:0007669"/>
    <property type="project" value="UniProtKB-KW"/>
</dbReference>
<comment type="caution">
    <text evidence="9">The sequence shown here is derived from an EMBL/GenBank/DDBJ whole genome shotgun (WGS) entry which is preliminary data.</text>
</comment>
<name>A0A4Y3K7J3_CELUD</name>
<dbReference type="GO" id="GO:0045436">
    <property type="term" value="F:lycopene beta cyclase activity"/>
    <property type="evidence" value="ECO:0007669"/>
    <property type="project" value="UniProtKB-ARBA"/>
</dbReference>
<evidence type="ECO:0000256" key="8">
    <source>
        <dbReference type="SAM" id="Phobius"/>
    </source>
</evidence>
<comment type="subcellular location">
    <subcellularLocation>
        <location evidence="1">Membrane</location>
        <topology evidence="1">Multi-pass membrane protein</topology>
    </subcellularLocation>
</comment>
<evidence type="ECO:0000256" key="7">
    <source>
        <dbReference type="ARBA" id="ARBA00023235"/>
    </source>
</evidence>
<keyword evidence="6 8" id="KW-0472">Membrane</keyword>
<keyword evidence="5 8" id="KW-1133">Transmembrane helix</keyword>